<dbReference type="AlphaFoldDB" id="A0A0M7BCP4"/>
<evidence type="ECO:0000313" key="2">
    <source>
        <dbReference type="Proteomes" id="UP000049455"/>
    </source>
</evidence>
<gene>
    <name evidence="1" type="ORF">JSE7799_02881</name>
</gene>
<proteinExistence type="predicted"/>
<keyword evidence="2" id="KW-1185">Reference proteome</keyword>
<dbReference type="InterPro" id="IPR032719">
    <property type="entry name" value="WbsX"/>
</dbReference>
<organism evidence="1 2">
    <name type="scientific">Jannaschia seosinensis</name>
    <dbReference type="NCBI Taxonomy" id="313367"/>
    <lineage>
        <taxon>Bacteria</taxon>
        <taxon>Pseudomonadati</taxon>
        <taxon>Pseudomonadota</taxon>
        <taxon>Alphaproteobacteria</taxon>
        <taxon>Rhodobacterales</taxon>
        <taxon>Roseobacteraceae</taxon>
        <taxon>Jannaschia</taxon>
    </lineage>
</organism>
<accession>A0A0M7BCP4</accession>
<dbReference type="Gene3D" id="3.20.20.80">
    <property type="entry name" value="Glycosidases"/>
    <property type="match status" value="1"/>
</dbReference>
<sequence>MTFERWLERLCAERLDQSYRGEIIVNAWNEWAEKAMLEPSRQYGDAMLRVLERHSGAKAPGLASQTQ</sequence>
<protein>
    <submittedName>
        <fullName evidence="1">Uncharacterized protein</fullName>
    </submittedName>
</protein>
<name>A0A0M7BCP4_9RHOB</name>
<reference evidence="1 2" key="1">
    <citation type="submission" date="2015-09" db="EMBL/GenBank/DDBJ databases">
        <authorList>
            <person name="Jackson K.R."/>
            <person name="Lunt B.L."/>
            <person name="Fisher J.N.B."/>
            <person name="Gardner A.V."/>
            <person name="Bailey M.E."/>
            <person name="Deus L.M."/>
            <person name="Earl A.S."/>
            <person name="Gibby P.D."/>
            <person name="Hartmann K.A."/>
            <person name="Liu J.E."/>
            <person name="Manci A.M."/>
            <person name="Nielsen D.A."/>
            <person name="Solomon M.B."/>
            <person name="Breakwell D.P."/>
            <person name="Burnett S.H."/>
            <person name="Grose J.H."/>
        </authorList>
    </citation>
    <scope>NUCLEOTIDE SEQUENCE [LARGE SCALE GENOMIC DNA]</scope>
    <source>
        <strain evidence="1 2">CECT 7799</strain>
    </source>
</reference>
<dbReference type="EMBL" id="CYPR01000195">
    <property type="protein sequence ID" value="CUH40151.1"/>
    <property type="molecule type" value="Genomic_DNA"/>
</dbReference>
<dbReference type="Pfam" id="PF14307">
    <property type="entry name" value="Glyco_tran_WbsX"/>
    <property type="match status" value="1"/>
</dbReference>
<dbReference type="Proteomes" id="UP000049455">
    <property type="component" value="Unassembled WGS sequence"/>
</dbReference>
<evidence type="ECO:0000313" key="1">
    <source>
        <dbReference type="EMBL" id="CUH40151.1"/>
    </source>
</evidence>